<name>A0A8R1YCS1_PRIPA</name>
<dbReference type="Proteomes" id="UP000005239">
    <property type="component" value="Unassembled WGS sequence"/>
</dbReference>
<keyword evidence="4" id="KW-0378">Hydrolase</keyword>
<dbReference type="Pfam" id="PF05577">
    <property type="entry name" value="Peptidase_S28"/>
    <property type="match status" value="3"/>
</dbReference>
<dbReference type="GO" id="GO:0006508">
    <property type="term" value="P:proteolysis"/>
    <property type="evidence" value="ECO:0007669"/>
    <property type="project" value="UniProtKB-KW"/>
</dbReference>
<dbReference type="Gene3D" id="1.20.120.980">
    <property type="entry name" value="Serine carboxypeptidase S28, SKS domain"/>
    <property type="match status" value="1"/>
</dbReference>
<feature type="compositionally biased region" description="Low complexity" evidence="6">
    <location>
        <begin position="1083"/>
        <end position="1100"/>
    </location>
</feature>
<evidence type="ECO:0000256" key="2">
    <source>
        <dbReference type="ARBA" id="ARBA00022670"/>
    </source>
</evidence>
<dbReference type="FunFam" id="3.40.50.1820:FF:000200">
    <property type="entry name" value="Serine protease 16"/>
    <property type="match status" value="1"/>
</dbReference>
<dbReference type="Gene3D" id="3.40.50.1820">
    <property type="entry name" value="alpha/beta hydrolase"/>
    <property type="match status" value="4"/>
</dbReference>
<keyword evidence="7" id="KW-1133">Transmembrane helix</keyword>
<dbReference type="InterPro" id="IPR008758">
    <property type="entry name" value="Peptidase_S28"/>
</dbReference>
<keyword evidence="9" id="KW-1185">Reference proteome</keyword>
<feature type="region of interest" description="Disordered" evidence="6">
    <location>
        <begin position="1077"/>
        <end position="1100"/>
    </location>
</feature>
<keyword evidence="3" id="KW-0732">Signal</keyword>
<proteinExistence type="inferred from homology"/>
<keyword evidence="7" id="KW-0472">Membrane</keyword>
<dbReference type="InterPro" id="IPR029058">
    <property type="entry name" value="AB_hydrolase_fold"/>
</dbReference>
<sequence>MHSDNATSHLCVKQSHKPQRPLPLPAFRIIDFCIFENHLFSGLIKRARMRSRTLLLAAALVAVVASFPRFFGGRNKGGFVQLKHELEGHVLDSRLADSDVTGIARIDQKIDHFNDSDARTFRQRYFFNNEHNQDKRGNVNFLYLSGEQTASLNMISGTTKPIMQQVRGEFVRPRAPILRRLAAVPGYFDGEPQTLNANSGSPDTQKWIIVGGSYAGALSAWARQLHPELIVGSIASSAPILAQFDFYGYLETVDKNVKAIPACYNQLKTGIDKIVGMLESKNGRDSLDKKFPHSPKFSAYADLQDNDVSSFFSYVTDVFEGASQYGDPKSVQGICDEFTNHAVGYDPVDALADLVKKYMVDPKTNTFDFNYTQGIVDLSDTSYSDDTDYTGRLWTWQTCTEFGYFQSTDRGDNVFQSIVPVNLYSDMCADLFDMDVATVKKAIDDVNAFYGQRDYYTGTKVFLAHGSVDPWSYLTKQQGTQQHWSVVIEEVAGGTHCSDLNPACDSKGANCNAELKRVQQLTQENIDQWLNGPFTAPDSVKLTDSVGKRPNWYDGYVPSPIDIRANGAGKVAGQANRAKRSTTKRNAKKFRRNVFTGKTTHHLLPPPVEAMRPEWPVNIEEGRVDQPWDHFNPNDERQFQQRFYVNEMYVKTDANGAKSKTAPNFLMIGGEGPESDAWVTNEGLAWMKYAKEVGANVYILEHRYYGASKLKTTDLQFLTSSQMLYDVARFISIVKRDRSQTGPWITFGGSYPGALAAWSREWFPELILGAVGSSGPVLAKNDFWEYLQVVENVLRAKSDKCASRTQEAFDQLRQLTHDAAGRNKISNKFNLNPAWPNNVNNVFGNLYGLFQDIVQYSDDNNSKGRDYTVTELCSLMEDEGRFPDVLDAVRYVQMWVYDDYGMPETGSDPQRDFDDLKDMWKYIDGHADNDPNRPWSDDDLASVLWTWQTCNEFGYYQTTDYGYGLFGNPVPLNFFITMCEQVFGVSMDHVEKGVARSNYQYGGRDRYSATNVVLPNGNHDPWHALGITKQGTLDPSVVPILIDGTAHCADMYAARDEDSAQLVAARNTILSNIKKWLNGGTNPDTPTQGPQTVPPVDTTTRSASHLSTIVALLAPVAVILAL</sequence>
<dbReference type="AlphaFoldDB" id="A0A8R1YCS1"/>
<comment type="similarity">
    <text evidence="1">Belongs to the peptidase S28 family.</text>
</comment>
<evidence type="ECO:0000256" key="6">
    <source>
        <dbReference type="SAM" id="MobiDB-lite"/>
    </source>
</evidence>
<keyword evidence="7" id="KW-0812">Transmembrane</keyword>
<evidence type="ECO:0000256" key="4">
    <source>
        <dbReference type="ARBA" id="ARBA00022801"/>
    </source>
</evidence>
<feature type="transmembrane region" description="Helical" evidence="7">
    <location>
        <begin position="53"/>
        <end position="71"/>
    </location>
</feature>
<dbReference type="InterPro" id="IPR042269">
    <property type="entry name" value="Ser_carbopepase_S28_SKS"/>
</dbReference>
<dbReference type="GO" id="GO:0008239">
    <property type="term" value="F:dipeptidyl-peptidase activity"/>
    <property type="evidence" value="ECO:0000318"/>
    <property type="project" value="GO_Central"/>
</dbReference>
<keyword evidence="5" id="KW-0325">Glycoprotein</keyword>
<evidence type="ECO:0000256" key="5">
    <source>
        <dbReference type="ARBA" id="ARBA00023180"/>
    </source>
</evidence>
<keyword evidence="2" id="KW-0645">Protease</keyword>
<reference evidence="8" key="2">
    <citation type="submission" date="2022-06" db="UniProtKB">
        <authorList>
            <consortium name="EnsemblMetazoa"/>
        </authorList>
    </citation>
    <scope>IDENTIFICATION</scope>
    <source>
        <strain evidence="8">PS312</strain>
    </source>
</reference>
<dbReference type="PANTHER" id="PTHR11010:SF117">
    <property type="entry name" value="SERINE PROTEASE 16"/>
    <property type="match status" value="1"/>
</dbReference>
<dbReference type="GO" id="GO:0070008">
    <property type="term" value="F:serine-type exopeptidase activity"/>
    <property type="evidence" value="ECO:0007669"/>
    <property type="project" value="InterPro"/>
</dbReference>
<gene>
    <name evidence="8" type="primary">WBGene00106226</name>
</gene>
<evidence type="ECO:0000313" key="8">
    <source>
        <dbReference type="EnsemblMetazoa" id="PPA16672.1"/>
    </source>
</evidence>
<evidence type="ECO:0000256" key="1">
    <source>
        <dbReference type="ARBA" id="ARBA00011079"/>
    </source>
</evidence>
<dbReference type="SUPFAM" id="SSF53474">
    <property type="entry name" value="alpha/beta-Hydrolases"/>
    <property type="match status" value="2"/>
</dbReference>
<accession>A0A8R1YCS1</accession>
<evidence type="ECO:0000256" key="3">
    <source>
        <dbReference type="ARBA" id="ARBA00022729"/>
    </source>
</evidence>
<reference evidence="9" key="1">
    <citation type="journal article" date="2008" name="Nat. Genet.">
        <title>The Pristionchus pacificus genome provides a unique perspective on nematode lifestyle and parasitism.</title>
        <authorList>
            <person name="Dieterich C."/>
            <person name="Clifton S.W."/>
            <person name="Schuster L.N."/>
            <person name="Chinwalla A."/>
            <person name="Delehaunty K."/>
            <person name="Dinkelacker I."/>
            <person name="Fulton L."/>
            <person name="Fulton R."/>
            <person name="Godfrey J."/>
            <person name="Minx P."/>
            <person name="Mitreva M."/>
            <person name="Roeseler W."/>
            <person name="Tian H."/>
            <person name="Witte H."/>
            <person name="Yang S.P."/>
            <person name="Wilson R.K."/>
            <person name="Sommer R.J."/>
        </authorList>
    </citation>
    <scope>NUCLEOTIDE SEQUENCE [LARGE SCALE GENOMIC DNA]</scope>
    <source>
        <strain evidence="9">PS312</strain>
    </source>
</reference>
<dbReference type="FunFam" id="1.20.120.980:FF:000003">
    <property type="entry name" value="Serine protease 16"/>
    <property type="match status" value="1"/>
</dbReference>
<protein>
    <submittedName>
        <fullName evidence="8">Uncharacterized protein</fullName>
    </submittedName>
</protein>
<evidence type="ECO:0000313" key="9">
    <source>
        <dbReference type="Proteomes" id="UP000005239"/>
    </source>
</evidence>
<dbReference type="FunFam" id="3.40.50.1820:FF:001068">
    <property type="entry name" value="Uncharacterized protein"/>
    <property type="match status" value="1"/>
</dbReference>
<dbReference type="EnsemblMetazoa" id="PPA16672.1">
    <property type="protein sequence ID" value="PPA16672.1"/>
    <property type="gene ID" value="WBGene00106226"/>
</dbReference>
<organism evidence="8 9">
    <name type="scientific">Pristionchus pacificus</name>
    <name type="common">Parasitic nematode worm</name>
    <dbReference type="NCBI Taxonomy" id="54126"/>
    <lineage>
        <taxon>Eukaryota</taxon>
        <taxon>Metazoa</taxon>
        <taxon>Ecdysozoa</taxon>
        <taxon>Nematoda</taxon>
        <taxon>Chromadorea</taxon>
        <taxon>Rhabditida</taxon>
        <taxon>Rhabditina</taxon>
        <taxon>Diplogasteromorpha</taxon>
        <taxon>Diplogasteroidea</taxon>
        <taxon>Neodiplogasteridae</taxon>
        <taxon>Pristionchus</taxon>
    </lineage>
</organism>
<evidence type="ECO:0000256" key="7">
    <source>
        <dbReference type="SAM" id="Phobius"/>
    </source>
</evidence>
<dbReference type="PANTHER" id="PTHR11010">
    <property type="entry name" value="PROTEASE S28 PRO-X CARBOXYPEPTIDASE-RELATED"/>
    <property type="match status" value="1"/>
</dbReference>